<comment type="caution">
    <text evidence="3">The sequence shown here is derived from an EMBL/GenBank/DDBJ whole genome shotgun (WGS) entry which is preliminary data.</text>
</comment>
<dbReference type="InterPro" id="IPR001466">
    <property type="entry name" value="Beta-lactam-related"/>
</dbReference>
<feature type="region of interest" description="Disordered" evidence="1">
    <location>
        <begin position="1"/>
        <end position="56"/>
    </location>
</feature>
<dbReference type="SUPFAM" id="SSF56601">
    <property type="entry name" value="beta-lactamase/transpeptidase-like"/>
    <property type="match status" value="1"/>
</dbReference>
<feature type="domain" description="Beta-lactamase-related" evidence="2">
    <location>
        <begin position="107"/>
        <end position="416"/>
    </location>
</feature>
<sequence length="448" mass="47424">MLGLAGADRTASARPTPGSRKRTMPLRPLDAHRSPEAPVPVRSLHDAPLPRSRPPRRRAVVAAVAAASLAGLMTGPAHAGGDGGDGRHGPVDPALQRGLQALVDTPGGPPGAIAVLTAGGRSEVYRAGTSQLGTGRPPRTTDHMRIASTAKAFSGSVALQLTERGALGLDDTIGRRLPRLPAAWHRVTLRQLLNHTSGLPDYTEDPTFVAELTADPRRHFDSRRLLDYVAGDPLRFRPGSAYRYSNSDNIAVALMAEAATGRRYEKLLADLVYRPLGLRDTSLPQGYRLPEPFLHGYAVDPPNAPEDVSTVLSASGVWASGGIVSTPRDLGAFVRGYAGGLGLGPAVRRQQLSFVAGSSEPAGPGRNRAGLAVFSYTTRCGTVYGHTGNFPGYTQLAAGTKDGKRSLTVSLTSQVNSTTNPRLLATLRELQEDFVCRLLDRRKPGGAQ</sequence>
<evidence type="ECO:0000313" key="3">
    <source>
        <dbReference type="EMBL" id="MFC7354658.1"/>
    </source>
</evidence>
<dbReference type="InterPro" id="IPR012338">
    <property type="entry name" value="Beta-lactam/transpept-like"/>
</dbReference>
<dbReference type="Proteomes" id="UP001596509">
    <property type="component" value="Unassembled WGS sequence"/>
</dbReference>
<keyword evidence="3" id="KW-0378">Hydrolase</keyword>
<evidence type="ECO:0000256" key="1">
    <source>
        <dbReference type="SAM" id="MobiDB-lite"/>
    </source>
</evidence>
<dbReference type="InterPro" id="IPR050491">
    <property type="entry name" value="AmpC-like"/>
</dbReference>
<reference evidence="4" key="1">
    <citation type="journal article" date="2019" name="Int. J. Syst. Evol. Microbiol.">
        <title>The Global Catalogue of Microorganisms (GCM) 10K type strain sequencing project: providing services to taxonomists for standard genome sequencing and annotation.</title>
        <authorList>
            <consortium name="The Broad Institute Genomics Platform"/>
            <consortium name="The Broad Institute Genome Sequencing Center for Infectious Disease"/>
            <person name="Wu L."/>
            <person name="Ma J."/>
        </authorList>
    </citation>
    <scope>NUCLEOTIDE SEQUENCE [LARGE SCALE GENOMIC DNA]</scope>
    <source>
        <strain evidence="4">ICMP 19430</strain>
    </source>
</reference>
<protein>
    <submittedName>
        <fullName evidence="3">Serine hydrolase domain-containing protein</fullName>
        <ecNumber evidence="3">3.-.-.-</ecNumber>
    </submittedName>
</protein>
<dbReference type="Gene3D" id="3.40.710.10">
    <property type="entry name" value="DD-peptidase/beta-lactamase superfamily"/>
    <property type="match status" value="1"/>
</dbReference>
<accession>A0ABW2MM40</accession>
<organism evidence="3 4">
    <name type="scientific">Streptomyces caviscabies</name>
    <dbReference type="NCBI Taxonomy" id="90079"/>
    <lineage>
        <taxon>Bacteria</taxon>
        <taxon>Bacillati</taxon>
        <taxon>Actinomycetota</taxon>
        <taxon>Actinomycetes</taxon>
        <taxon>Kitasatosporales</taxon>
        <taxon>Streptomycetaceae</taxon>
        <taxon>Streptomyces</taxon>
    </lineage>
</organism>
<dbReference type="GO" id="GO:0016787">
    <property type="term" value="F:hydrolase activity"/>
    <property type="evidence" value="ECO:0007669"/>
    <property type="project" value="UniProtKB-KW"/>
</dbReference>
<dbReference type="RefSeq" id="WP_319286806.1">
    <property type="nucleotide sequence ID" value="NZ_JBHTCK010000009.1"/>
</dbReference>
<dbReference type="EC" id="3.-.-.-" evidence="3"/>
<gene>
    <name evidence="3" type="ORF">ACFQW9_28805</name>
</gene>
<dbReference type="PANTHER" id="PTHR46825">
    <property type="entry name" value="D-ALANYL-D-ALANINE-CARBOXYPEPTIDASE/ENDOPEPTIDASE AMPH"/>
    <property type="match status" value="1"/>
</dbReference>
<proteinExistence type="predicted"/>
<dbReference type="PANTHER" id="PTHR46825:SF7">
    <property type="entry name" value="D-ALANYL-D-ALANINE CARBOXYPEPTIDASE"/>
    <property type="match status" value="1"/>
</dbReference>
<keyword evidence="4" id="KW-1185">Reference proteome</keyword>
<dbReference type="Pfam" id="PF00144">
    <property type="entry name" value="Beta-lactamase"/>
    <property type="match status" value="1"/>
</dbReference>
<name>A0ABW2MM40_9ACTN</name>
<evidence type="ECO:0000259" key="2">
    <source>
        <dbReference type="Pfam" id="PF00144"/>
    </source>
</evidence>
<dbReference type="EMBL" id="JBHTCK010000009">
    <property type="protein sequence ID" value="MFC7354658.1"/>
    <property type="molecule type" value="Genomic_DNA"/>
</dbReference>
<evidence type="ECO:0000313" key="4">
    <source>
        <dbReference type="Proteomes" id="UP001596509"/>
    </source>
</evidence>